<keyword evidence="1" id="KW-0808">Transferase</keyword>
<feature type="region of interest" description="Disordered" evidence="7">
    <location>
        <begin position="19"/>
        <end position="42"/>
    </location>
</feature>
<dbReference type="GO" id="GO:0003964">
    <property type="term" value="F:RNA-directed DNA polymerase activity"/>
    <property type="evidence" value="ECO:0007669"/>
    <property type="project" value="UniProtKB-KW"/>
</dbReference>
<sequence length="127" mass="14115">MTVKKFWHRCTESELISRTSHCRTRTPPGTPTAAVSSEKESDTRGQLYLLVFVDTFPGWTEAFPTKHETAQTVTKKLLEDILPRYGFPVKIGSDNGPGFVSKFSVSTSTAIPGPCKKKKKLESPILE</sequence>
<evidence type="ECO:0000256" key="1">
    <source>
        <dbReference type="ARBA" id="ARBA00022679"/>
    </source>
</evidence>
<keyword evidence="2" id="KW-0548">Nucleotidyltransferase</keyword>
<keyword evidence="4" id="KW-0255">Endonuclease</keyword>
<dbReference type="GO" id="GO:0016787">
    <property type="term" value="F:hydrolase activity"/>
    <property type="evidence" value="ECO:0007669"/>
    <property type="project" value="UniProtKB-KW"/>
</dbReference>
<evidence type="ECO:0000256" key="6">
    <source>
        <dbReference type="ARBA" id="ARBA00022918"/>
    </source>
</evidence>
<dbReference type="GO" id="GO:0004519">
    <property type="term" value="F:endonuclease activity"/>
    <property type="evidence" value="ECO:0007669"/>
    <property type="project" value="UniProtKB-KW"/>
</dbReference>
<reference evidence="9" key="1">
    <citation type="submission" date="2020-12" db="EMBL/GenBank/DDBJ databases">
        <authorList>
            <consortium name="Molecular Ecology Group"/>
        </authorList>
    </citation>
    <scope>NUCLEOTIDE SEQUENCE</scope>
    <source>
        <strain evidence="9">TBG_1078</strain>
    </source>
</reference>
<protein>
    <submittedName>
        <fullName evidence="9">(raccoon dog) hypothetical protein</fullName>
    </submittedName>
</protein>
<keyword evidence="10" id="KW-1185">Reference proteome</keyword>
<accession>A0A811YH40</accession>
<evidence type="ECO:0000256" key="3">
    <source>
        <dbReference type="ARBA" id="ARBA00022722"/>
    </source>
</evidence>
<evidence type="ECO:0000313" key="10">
    <source>
        <dbReference type="Proteomes" id="UP000645828"/>
    </source>
</evidence>
<evidence type="ECO:0000256" key="4">
    <source>
        <dbReference type="ARBA" id="ARBA00022759"/>
    </source>
</evidence>
<dbReference type="AlphaFoldDB" id="A0A811YH40"/>
<dbReference type="Proteomes" id="UP000645828">
    <property type="component" value="Unassembled WGS sequence"/>
</dbReference>
<name>A0A811YH40_NYCPR</name>
<dbReference type="GO" id="GO:0015074">
    <property type="term" value="P:DNA integration"/>
    <property type="evidence" value="ECO:0007669"/>
    <property type="project" value="InterPro"/>
</dbReference>
<organism evidence="9 10">
    <name type="scientific">Nyctereutes procyonoides</name>
    <name type="common">Raccoon dog</name>
    <name type="synonym">Canis procyonoides</name>
    <dbReference type="NCBI Taxonomy" id="34880"/>
    <lineage>
        <taxon>Eukaryota</taxon>
        <taxon>Metazoa</taxon>
        <taxon>Chordata</taxon>
        <taxon>Craniata</taxon>
        <taxon>Vertebrata</taxon>
        <taxon>Euteleostomi</taxon>
        <taxon>Mammalia</taxon>
        <taxon>Eutheria</taxon>
        <taxon>Laurasiatheria</taxon>
        <taxon>Carnivora</taxon>
        <taxon>Caniformia</taxon>
        <taxon>Canidae</taxon>
        <taxon>Nyctereutes</taxon>
    </lineage>
</organism>
<dbReference type="Gene3D" id="3.30.420.10">
    <property type="entry name" value="Ribonuclease H-like superfamily/Ribonuclease H"/>
    <property type="match status" value="1"/>
</dbReference>
<feature type="region of interest" description="Disordered" evidence="7">
    <location>
        <begin position="105"/>
        <end position="127"/>
    </location>
</feature>
<comment type="caution">
    <text evidence="9">The sequence shown here is derived from an EMBL/GenBank/DDBJ whole genome shotgun (WGS) entry which is preliminary data.</text>
</comment>
<gene>
    <name evidence="9" type="ORF">NYPRO_LOCUS9029</name>
</gene>
<evidence type="ECO:0000256" key="7">
    <source>
        <dbReference type="SAM" id="MobiDB-lite"/>
    </source>
</evidence>
<proteinExistence type="predicted"/>
<evidence type="ECO:0000256" key="5">
    <source>
        <dbReference type="ARBA" id="ARBA00022801"/>
    </source>
</evidence>
<dbReference type="Pfam" id="PF00665">
    <property type="entry name" value="rve"/>
    <property type="match status" value="1"/>
</dbReference>
<keyword evidence="6" id="KW-0695">RNA-directed DNA polymerase</keyword>
<dbReference type="GO" id="GO:0003676">
    <property type="term" value="F:nucleic acid binding"/>
    <property type="evidence" value="ECO:0007669"/>
    <property type="project" value="InterPro"/>
</dbReference>
<feature type="domain" description="Integrase catalytic" evidence="8">
    <location>
        <begin position="23"/>
        <end position="127"/>
    </location>
</feature>
<dbReference type="SUPFAM" id="SSF53098">
    <property type="entry name" value="Ribonuclease H-like"/>
    <property type="match status" value="1"/>
</dbReference>
<dbReference type="PANTHER" id="PTHR41694">
    <property type="entry name" value="ENDOGENOUS RETROVIRUS GROUP K MEMBER POL PROTEIN"/>
    <property type="match status" value="1"/>
</dbReference>
<dbReference type="EMBL" id="CAJHUB010000676">
    <property type="protein sequence ID" value="CAD7676234.1"/>
    <property type="molecule type" value="Genomic_DNA"/>
</dbReference>
<evidence type="ECO:0000313" key="9">
    <source>
        <dbReference type="EMBL" id="CAD7676234.1"/>
    </source>
</evidence>
<dbReference type="PROSITE" id="PS50994">
    <property type="entry name" value="INTEGRASE"/>
    <property type="match status" value="1"/>
</dbReference>
<keyword evidence="3" id="KW-0540">Nuclease</keyword>
<dbReference type="PANTHER" id="PTHR41694:SF5">
    <property type="entry name" value="RIBONUCLEASE H"/>
    <property type="match status" value="1"/>
</dbReference>
<dbReference type="InterPro" id="IPR036397">
    <property type="entry name" value="RNaseH_sf"/>
</dbReference>
<evidence type="ECO:0000256" key="2">
    <source>
        <dbReference type="ARBA" id="ARBA00022695"/>
    </source>
</evidence>
<dbReference type="InterPro" id="IPR012337">
    <property type="entry name" value="RNaseH-like_sf"/>
</dbReference>
<keyword evidence="5" id="KW-0378">Hydrolase</keyword>
<evidence type="ECO:0000259" key="8">
    <source>
        <dbReference type="PROSITE" id="PS50994"/>
    </source>
</evidence>
<dbReference type="InterPro" id="IPR001584">
    <property type="entry name" value="Integrase_cat-core"/>
</dbReference>